<keyword evidence="3" id="KW-1185">Reference proteome</keyword>
<evidence type="ECO:0000259" key="1">
    <source>
        <dbReference type="Pfam" id="PF00903"/>
    </source>
</evidence>
<dbReference type="CDD" id="cd06588">
    <property type="entry name" value="PhnB_like"/>
    <property type="match status" value="1"/>
</dbReference>
<evidence type="ECO:0000313" key="3">
    <source>
        <dbReference type="Proteomes" id="UP001165498"/>
    </source>
</evidence>
<evidence type="ECO:0000313" key="2">
    <source>
        <dbReference type="EMBL" id="MCQ4166403.1"/>
    </source>
</evidence>
<feature type="domain" description="Glyoxalase/fosfomycin resistance/dioxygenase" evidence="1">
    <location>
        <begin position="3"/>
        <end position="134"/>
    </location>
</feature>
<dbReference type="InterPro" id="IPR029068">
    <property type="entry name" value="Glyas_Bleomycin-R_OHBP_Dase"/>
</dbReference>
<reference evidence="2" key="1">
    <citation type="submission" date="2022-07" db="EMBL/GenBank/DDBJ databases">
        <title>Tahibacter sp., a new gammaproteobacterium isolated from the silt sample collected at pig farm.</title>
        <authorList>
            <person name="Chen H."/>
        </authorList>
    </citation>
    <scope>NUCLEOTIDE SEQUENCE</scope>
    <source>
        <strain evidence="2">P2K</strain>
    </source>
</reference>
<dbReference type="PANTHER" id="PTHR33990:SF1">
    <property type="entry name" value="PROTEIN YJDN"/>
    <property type="match status" value="1"/>
</dbReference>
<name>A0ABT1QVT5_9GAMM</name>
<accession>A0ABT1QVT5</accession>
<dbReference type="InterPro" id="IPR028973">
    <property type="entry name" value="PhnB-like"/>
</dbReference>
<sequence length="139" mass="15317">MKLNAYLTFNDSCEAAFKYYAEHLGGTIVDLMRVGDAPPMEEGAPPYSKPNNIMHAMMTIGDGTLMGSDAMEPYCPYVKLQGISVALHPDSVAEAERVFAVLADGGEVTMPLERTFWAVRFGTVTDRFGVPWMINCEKE</sequence>
<gene>
    <name evidence="2" type="ORF">NM961_16915</name>
</gene>
<dbReference type="Pfam" id="PF00903">
    <property type="entry name" value="Glyoxalase"/>
    <property type="match status" value="1"/>
</dbReference>
<dbReference type="RefSeq" id="WP_255915592.1">
    <property type="nucleotide sequence ID" value="NZ_JANFQO010000016.1"/>
</dbReference>
<dbReference type="InterPro" id="IPR004360">
    <property type="entry name" value="Glyas_Fos-R_dOase_dom"/>
</dbReference>
<dbReference type="EMBL" id="JANFQO010000016">
    <property type="protein sequence ID" value="MCQ4166403.1"/>
    <property type="molecule type" value="Genomic_DNA"/>
</dbReference>
<organism evidence="2 3">
    <name type="scientific">Tahibacter harae</name>
    <dbReference type="NCBI Taxonomy" id="2963937"/>
    <lineage>
        <taxon>Bacteria</taxon>
        <taxon>Pseudomonadati</taxon>
        <taxon>Pseudomonadota</taxon>
        <taxon>Gammaproteobacteria</taxon>
        <taxon>Lysobacterales</taxon>
        <taxon>Rhodanobacteraceae</taxon>
        <taxon>Tahibacter</taxon>
    </lineage>
</organism>
<dbReference type="SUPFAM" id="SSF54593">
    <property type="entry name" value="Glyoxalase/Bleomycin resistance protein/Dihydroxybiphenyl dioxygenase"/>
    <property type="match status" value="1"/>
</dbReference>
<proteinExistence type="predicted"/>
<dbReference type="Proteomes" id="UP001165498">
    <property type="component" value="Unassembled WGS sequence"/>
</dbReference>
<comment type="caution">
    <text evidence="2">The sequence shown here is derived from an EMBL/GenBank/DDBJ whole genome shotgun (WGS) entry which is preliminary data.</text>
</comment>
<dbReference type="PANTHER" id="PTHR33990">
    <property type="entry name" value="PROTEIN YJDN-RELATED"/>
    <property type="match status" value="1"/>
</dbReference>
<dbReference type="Gene3D" id="3.10.180.10">
    <property type="entry name" value="2,3-Dihydroxybiphenyl 1,2-Dioxygenase, domain 1"/>
    <property type="match status" value="1"/>
</dbReference>
<protein>
    <submittedName>
        <fullName evidence="2">VOC family protein</fullName>
    </submittedName>
</protein>